<dbReference type="GO" id="GO:0046872">
    <property type="term" value="F:metal ion binding"/>
    <property type="evidence" value="ECO:0007669"/>
    <property type="project" value="UniProtKB-KW"/>
</dbReference>
<keyword evidence="8" id="KW-0862">Zinc</keyword>
<dbReference type="InterPro" id="IPR000926">
    <property type="entry name" value="RibA"/>
</dbReference>
<reference evidence="12 13" key="1">
    <citation type="submission" date="2014-08" db="EMBL/GenBank/DDBJ databases">
        <title>Genomic and Phenotypic Diversity of Colwellia psychrerythraea strains from Disparate Marine Basins.</title>
        <authorList>
            <person name="Techtmann S.M."/>
            <person name="Stelling S.C."/>
            <person name="Utturkar S.M."/>
            <person name="Alshibli N."/>
            <person name="Harris A."/>
            <person name="Brown S.D."/>
            <person name="Hazen T.C."/>
        </authorList>
    </citation>
    <scope>NUCLEOTIDE SEQUENCE [LARGE SCALE GENOMIC DNA]</scope>
    <source>
        <strain evidence="12 13">ND2E</strain>
    </source>
</reference>
<dbReference type="Gene3D" id="3.40.50.10990">
    <property type="entry name" value="GTP cyclohydrolase II"/>
    <property type="match status" value="1"/>
</dbReference>
<evidence type="ECO:0000256" key="8">
    <source>
        <dbReference type="ARBA" id="ARBA00022833"/>
    </source>
</evidence>
<gene>
    <name evidence="12" type="ORF">ND2E_2077</name>
</gene>
<keyword evidence="7 12" id="KW-0378">Hydrolase</keyword>
<dbReference type="UniPathway" id="UPA00275"/>
<dbReference type="InterPro" id="IPR036144">
    <property type="entry name" value="RibA-like_sf"/>
</dbReference>
<comment type="caution">
    <text evidence="12">The sequence shown here is derived from an EMBL/GenBank/DDBJ whole genome shotgun (WGS) entry which is preliminary data.</text>
</comment>
<dbReference type="OrthoDB" id="9793111at2"/>
<keyword evidence="6" id="KW-0547">Nucleotide-binding</keyword>
<evidence type="ECO:0000256" key="5">
    <source>
        <dbReference type="ARBA" id="ARBA00022723"/>
    </source>
</evidence>
<dbReference type="RefSeq" id="WP_033092859.1">
    <property type="nucleotide sequence ID" value="NZ_JQED01000007.1"/>
</dbReference>
<dbReference type="EC" id="3.5.4.25" evidence="3"/>
<proteinExistence type="predicted"/>
<keyword evidence="5" id="KW-0479">Metal-binding</keyword>
<organism evidence="12 13">
    <name type="scientific">Colwellia psychrerythraea</name>
    <name type="common">Vibrio psychroerythus</name>
    <dbReference type="NCBI Taxonomy" id="28229"/>
    <lineage>
        <taxon>Bacteria</taxon>
        <taxon>Pseudomonadati</taxon>
        <taxon>Pseudomonadota</taxon>
        <taxon>Gammaproteobacteria</taxon>
        <taxon>Alteromonadales</taxon>
        <taxon>Colwelliaceae</taxon>
        <taxon>Colwellia</taxon>
    </lineage>
</organism>
<evidence type="ECO:0000256" key="7">
    <source>
        <dbReference type="ARBA" id="ARBA00022801"/>
    </source>
</evidence>
<comment type="catalytic activity">
    <reaction evidence="10">
        <text>GTP + 4 H2O = 2,5-diamino-6-hydroxy-4-(5-phosphoribosylamino)-pyrimidine + formate + 2 phosphate + 3 H(+)</text>
        <dbReference type="Rhea" id="RHEA:23704"/>
        <dbReference type="ChEBI" id="CHEBI:15377"/>
        <dbReference type="ChEBI" id="CHEBI:15378"/>
        <dbReference type="ChEBI" id="CHEBI:15740"/>
        <dbReference type="ChEBI" id="CHEBI:37565"/>
        <dbReference type="ChEBI" id="CHEBI:43474"/>
        <dbReference type="ChEBI" id="CHEBI:58614"/>
        <dbReference type="EC" id="3.5.4.25"/>
    </reaction>
</comment>
<evidence type="ECO:0000256" key="10">
    <source>
        <dbReference type="ARBA" id="ARBA00049295"/>
    </source>
</evidence>
<feature type="domain" description="GTP cyclohydrolase II" evidence="11">
    <location>
        <begin position="24"/>
        <end position="164"/>
    </location>
</feature>
<evidence type="ECO:0000313" key="12">
    <source>
        <dbReference type="EMBL" id="KGJ94144.1"/>
    </source>
</evidence>
<evidence type="ECO:0000256" key="9">
    <source>
        <dbReference type="ARBA" id="ARBA00023134"/>
    </source>
</evidence>
<comment type="pathway">
    <text evidence="2">Cofactor biosynthesis; riboflavin biosynthesis; 5-amino-6-(D-ribitylamino)uracil from GTP: step 1/4.</text>
</comment>
<dbReference type="AlphaFoldDB" id="A0A099KTR9"/>
<keyword evidence="9" id="KW-0342">GTP-binding</keyword>
<evidence type="ECO:0000256" key="4">
    <source>
        <dbReference type="ARBA" id="ARBA00022619"/>
    </source>
</evidence>
<dbReference type="GO" id="GO:0009231">
    <property type="term" value="P:riboflavin biosynthetic process"/>
    <property type="evidence" value="ECO:0007669"/>
    <property type="project" value="UniProtKB-UniPathway"/>
</dbReference>
<evidence type="ECO:0000256" key="6">
    <source>
        <dbReference type="ARBA" id="ARBA00022741"/>
    </source>
</evidence>
<protein>
    <recommendedName>
        <fullName evidence="3">GTP cyclohydrolase II</fullName>
        <ecNumber evidence="3">3.5.4.25</ecNumber>
    </recommendedName>
</protein>
<dbReference type="PATRIC" id="fig|28229.4.peg.1102"/>
<evidence type="ECO:0000313" key="13">
    <source>
        <dbReference type="Proteomes" id="UP000029843"/>
    </source>
</evidence>
<dbReference type="SUPFAM" id="SSF142695">
    <property type="entry name" value="RibA-like"/>
    <property type="match status" value="1"/>
</dbReference>
<dbReference type="Proteomes" id="UP000029843">
    <property type="component" value="Unassembled WGS sequence"/>
</dbReference>
<sequence>MTLNEGAPAIRARVKLSIKDDVPAEFISFTGLVDDKEHIAIVFNSADKEQKTPLVRVHSECLTGDLFHSSRCDCGEQLDESISIMKDKGGIILYLRQEGRGIGLYNKLDSYLFQEQGIDTYEANRKLGFNDDDRSYDDAINMLKALNVVSLHLLTNNPIKIEAIGKEIFVESIQNTKTYLKRDNKNYLLAKYELSDHQLEASLI</sequence>
<dbReference type="Pfam" id="PF00925">
    <property type="entry name" value="GTP_cyclohydro2"/>
    <property type="match status" value="1"/>
</dbReference>
<keyword evidence="4" id="KW-0686">Riboflavin biosynthesis</keyword>
<evidence type="ECO:0000256" key="1">
    <source>
        <dbReference type="ARBA" id="ARBA00001947"/>
    </source>
</evidence>
<dbReference type="NCBIfam" id="NF001591">
    <property type="entry name" value="PRK00393.1"/>
    <property type="match status" value="1"/>
</dbReference>
<dbReference type="GO" id="GO:0005829">
    <property type="term" value="C:cytosol"/>
    <property type="evidence" value="ECO:0007669"/>
    <property type="project" value="TreeGrafter"/>
</dbReference>
<comment type="cofactor">
    <cofactor evidence="1">
        <name>Zn(2+)</name>
        <dbReference type="ChEBI" id="CHEBI:29105"/>
    </cofactor>
</comment>
<dbReference type="InterPro" id="IPR032677">
    <property type="entry name" value="GTP_cyclohydro_II"/>
</dbReference>
<dbReference type="PANTHER" id="PTHR21327:SF18">
    <property type="entry name" value="3,4-DIHYDROXY-2-BUTANONE 4-PHOSPHATE SYNTHASE"/>
    <property type="match status" value="1"/>
</dbReference>
<evidence type="ECO:0000256" key="2">
    <source>
        <dbReference type="ARBA" id="ARBA00004853"/>
    </source>
</evidence>
<evidence type="ECO:0000259" key="11">
    <source>
        <dbReference type="Pfam" id="PF00925"/>
    </source>
</evidence>
<accession>A0A099KTR9</accession>
<dbReference type="PANTHER" id="PTHR21327">
    <property type="entry name" value="GTP CYCLOHYDROLASE II-RELATED"/>
    <property type="match status" value="1"/>
</dbReference>
<dbReference type="CDD" id="cd00641">
    <property type="entry name" value="GTP_cyclohydro2"/>
    <property type="match status" value="1"/>
</dbReference>
<name>A0A099KTR9_COLPS</name>
<dbReference type="EMBL" id="JQED01000007">
    <property type="protein sequence ID" value="KGJ94144.1"/>
    <property type="molecule type" value="Genomic_DNA"/>
</dbReference>
<evidence type="ECO:0000256" key="3">
    <source>
        <dbReference type="ARBA" id="ARBA00012762"/>
    </source>
</evidence>
<dbReference type="GO" id="GO:0005525">
    <property type="term" value="F:GTP binding"/>
    <property type="evidence" value="ECO:0007669"/>
    <property type="project" value="UniProtKB-KW"/>
</dbReference>
<dbReference type="GO" id="GO:0003935">
    <property type="term" value="F:GTP cyclohydrolase II activity"/>
    <property type="evidence" value="ECO:0007669"/>
    <property type="project" value="UniProtKB-EC"/>
</dbReference>